<reference evidence="2 3" key="1">
    <citation type="submission" date="2020-02" db="EMBL/GenBank/DDBJ databases">
        <title>Whole genome PO2S7.</title>
        <authorList>
            <person name="Singha K.M."/>
        </authorList>
    </citation>
    <scope>NUCLEOTIDE SEQUENCE [LARGE SCALE GENOMIC DNA]</scope>
    <source>
        <strain evidence="2 3">PO2S7</strain>
    </source>
</reference>
<keyword evidence="3" id="KW-1185">Reference proteome</keyword>
<accession>A0A6G9RK38</accession>
<feature type="transmembrane region" description="Helical" evidence="1">
    <location>
        <begin position="133"/>
        <end position="153"/>
    </location>
</feature>
<feature type="transmembrane region" description="Helical" evidence="1">
    <location>
        <begin position="44"/>
        <end position="59"/>
    </location>
</feature>
<protein>
    <recommendedName>
        <fullName evidence="4">Nitric oxide reductase</fullName>
    </recommendedName>
</protein>
<feature type="transmembrane region" description="Helical" evidence="1">
    <location>
        <begin position="176"/>
        <end position="193"/>
    </location>
</feature>
<gene>
    <name evidence="2" type="ORF">GY169_11210</name>
</gene>
<feature type="transmembrane region" description="Helical" evidence="1">
    <location>
        <begin position="100"/>
        <end position="121"/>
    </location>
</feature>
<dbReference type="Proteomes" id="UP000503580">
    <property type="component" value="Chromosome"/>
</dbReference>
<feature type="transmembrane region" description="Helical" evidence="1">
    <location>
        <begin position="7"/>
        <end position="24"/>
    </location>
</feature>
<organism evidence="2 3">
    <name type="scientific">Kluyvera genomosp. 3</name>
    <dbReference type="NCBI Taxonomy" id="2774055"/>
    <lineage>
        <taxon>Bacteria</taxon>
        <taxon>Pseudomonadati</taxon>
        <taxon>Pseudomonadota</taxon>
        <taxon>Gammaproteobacteria</taxon>
        <taxon>Enterobacterales</taxon>
        <taxon>Enterobacteriaceae</taxon>
        <taxon>Kluyvera</taxon>
    </lineage>
</organism>
<dbReference type="KEGG" id="kgn:GY169_11210"/>
<name>A0A6G9RK38_9ENTR</name>
<keyword evidence="1" id="KW-1133">Transmembrane helix</keyword>
<keyword evidence="1" id="KW-0812">Transmembrane</keyword>
<dbReference type="EMBL" id="CP050321">
    <property type="protein sequence ID" value="QIR27334.1"/>
    <property type="molecule type" value="Genomic_DNA"/>
</dbReference>
<evidence type="ECO:0000313" key="2">
    <source>
        <dbReference type="EMBL" id="QIR27334.1"/>
    </source>
</evidence>
<proteinExistence type="predicted"/>
<dbReference type="AlphaFoldDB" id="A0A6G9RK38"/>
<keyword evidence="1" id="KW-0472">Membrane</keyword>
<dbReference type="RefSeq" id="WP_167575779.1">
    <property type="nucleotide sequence ID" value="NZ_CP050321.1"/>
</dbReference>
<feature type="transmembrane region" description="Helical" evidence="1">
    <location>
        <begin position="71"/>
        <end position="88"/>
    </location>
</feature>
<evidence type="ECO:0000313" key="3">
    <source>
        <dbReference type="Proteomes" id="UP000503580"/>
    </source>
</evidence>
<evidence type="ECO:0008006" key="4">
    <source>
        <dbReference type="Google" id="ProtNLM"/>
    </source>
</evidence>
<evidence type="ECO:0000256" key="1">
    <source>
        <dbReference type="SAM" id="Phobius"/>
    </source>
</evidence>
<sequence length="213" mass="24487">MKFDTHLPFSVVAMAVLSLLFPFAADWHLPLLGGALVTQIENAQALWLLFGALFTAWYIKPLSRPEGEKQFWMWAVLWWMVLLGRSTSWGRAYFPEQPHLVFRVISVTLIGGLALSLLSGPLRKDIVRRVKEVTMPVWLLAVTICTFIISDTIEHHRLLAPLFVHNPQYADLMEELYEIPFMVGLLLVTYYFMKTDKSSDQQLFPLNISMDCK</sequence>